<dbReference type="EMBL" id="JAENHP010000016">
    <property type="protein sequence ID" value="MBM2620701.1"/>
    <property type="molecule type" value="Genomic_DNA"/>
</dbReference>
<sequence>MHRRSVLSGAAAIPAAAAALWLTEGPAAAAAPGYVTNRAPLRPDAFIRLAPGAVKPGGWLSTQLNYQLNGINGRMTEISHFLQYSNTGWITPNLGGWEELPYWLKGYSSLGYVTGNATVQRETARWIKGVMATQASDGYFGPTALRTSLSGGPDFWPHMPMLHAIRTYQEFTDDAAVVPFFTRFFQFVNRAPLSAFNQSWGAQRWADTLEVVFWVYNRTGDAFLLDLARKIHANSANYMNNLPTLHNVNLAQGFREPAVYGMLSGDNAHTQASYNNYNTIMNTYGQFPGGGFAGDENARPGFGDPRQGFETCGVVEFMLSHEIMGRITGDPVWGDRVEDLAFNSLPAGLDPKQQGIHYVTSANTIALLDRPGHSRQFDNTFAMQAYMLGIDNYRCCPHNYGMGWPYYVEEMWAATPDNGLAAQLHGPSTVTAAVGDGTAVTITAATTYPFGDTITYTVNTPKALAFPLYLRIPRWCTNPTLTVNGAAVAVAAGPTYGKIARTWNNGDQVVLRLPMQAKVRTWAAMHNSVSVDFGALTFSLAVTENWSRIGGSDAWPTSEVRPGSAWNYGLALDGFSVTTGLGNAADPFTPANAPIRITTNARKIPNWKADADTVVTPLQDSPTPSSEPVERVTLIPMGAARLRITSFPRIGDGKPWLPPAVAFRIQNQNSGKVLGVDQMSLSDSARVVQFGDTGTADHLWQIVDNGDGWIRILNVNSGKVLGVSGMSTADSAQVVQFADNGTADHLWQVLDNGNGYVRLRNKNSGKVLGVSGMSTADSANVVQFADNGTADHNWRLIPDGTVKLQVTHTNQVLAVNNMATTNGAQLVQYPPTGTADHVWKFVDVGSGYFRIVSSMVDRCVDIAGQSTADGALAHLWDYLGTGNQQWRLAWKGAGVFALVARHDGKVLEVQGGSTANSATVGQWADAGLAHQRWRIIPS</sequence>
<dbReference type="Pfam" id="PF20736">
    <property type="entry name" value="Glyco_hydro127M"/>
    <property type="match status" value="1"/>
</dbReference>
<evidence type="ECO:0000313" key="3">
    <source>
        <dbReference type="EMBL" id="MBM2620701.1"/>
    </source>
</evidence>
<dbReference type="Gene3D" id="2.80.10.50">
    <property type="match status" value="4"/>
</dbReference>
<feature type="domain" description="Ricin B lectin" evidence="2">
    <location>
        <begin position="799"/>
        <end position="936"/>
    </location>
</feature>
<comment type="caution">
    <text evidence="3">The sequence shown here is derived from an EMBL/GenBank/DDBJ whole genome shotgun (WGS) entry which is preliminary data.</text>
</comment>
<name>A0ABS2ALN0_9ACTN</name>
<gene>
    <name evidence="3" type="ORF">JIG36_34895</name>
</gene>
<keyword evidence="1" id="KW-0732">Signal</keyword>
<accession>A0ABS2ALN0</accession>
<keyword evidence="4" id="KW-1185">Reference proteome</keyword>
<dbReference type="PANTHER" id="PTHR31151">
    <property type="entry name" value="PROLINE-TRNA LIGASE (DUF1680)"/>
    <property type="match status" value="1"/>
</dbReference>
<dbReference type="Proteomes" id="UP000632138">
    <property type="component" value="Unassembled WGS sequence"/>
</dbReference>
<feature type="domain" description="Ricin B lectin" evidence="2">
    <location>
        <begin position="660"/>
        <end position="797"/>
    </location>
</feature>
<evidence type="ECO:0000313" key="4">
    <source>
        <dbReference type="Proteomes" id="UP000632138"/>
    </source>
</evidence>
<dbReference type="InterPro" id="IPR035992">
    <property type="entry name" value="Ricin_B-like_lectins"/>
</dbReference>
<dbReference type="Pfam" id="PF07944">
    <property type="entry name" value="Beta-AFase-like_GH127_cat"/>
    <property type="match status" value="1"/>
</dbReference>
<dbReference type="SUPFAM" id="SSF48208">
    <property type="entry name" value="Six-hairpin glycosidases"/>
    <property type="match status" value="1"/>
</dbReference>
<protein>
    <submittedName>
        <fullName evidence="3">RICIN domain-containing protein</fullName>
    </submittedName>
</protein>
<feature type="signal peptide" evidence="1">
    <location>
        <begin position="1"/>
        <end position="29"/>
    </location>
</feature>
<dbReference type="SUPFAM" id="SSF50370">
    <property type="entry name" value="Ricin B-like lectins"/>
    <property type="match status" value="2"/>
</dbReference>
<feature type="chain" id="PRO_5047407502" evidence="1">
    <location>
        <begin position="30"/>
        <end position="938"/>
    </location>
</feature>
<dbReference type="CDD" id="cd00161">
    <property type="entry name" value="beta-trefoil_Ricin-like"/>
    <property type="match status" value="1"/>
</dbReference>
<dbReference type="InterPro" id="IPR012878">
    <property type="entry name" value="Beta-AFase-like_GH127_cat"/>
</dbReference>
<evidence type="ECO:0000259" key="2">
    <source>
        <dbReference type="SMART" id="SM00458"/>
    </source>
</evidence>
<proteinExistence type="predicted"/>
<organism evidence="3 4">
    <name type="scientific">Paractinoplanes ovalisporus</name>
    <dbReference type="NCBI Taxonomy" id="2810368"/>
    <lineage>
        <taxon>Bacteria</taxon>
        <taxon>Bacillati</taxon>
        <taxon>Actinomycetota</taxon>
        <taxon>Actinomycetes</taxon>
        <taxon>Micromonosporales</taxon>
        <taxon>Micromonosporaceae</taxon>
        <taxon>Paractinoplanes</taxon>
    </lineage>
</organism>
<dbReference type="PROSITE" id="PS50231">
    <property type="entry name" value="RICIN_B_LECTIN"/>
    <property type="match status" value="2"/>
</dbReference>
<dbReference type="SMART" id="SM00458">
    <property type="entry name" value="RICIN"/>
    <property type="match status" value="2"/>
</dbReference>
<dbReference type="PROSITE" id="PS51318">
    <property type="entry name" value="TAT"/>
    <property type="match status" value="1"/>
</dbReference>
<dbReference type="InterPro" id="IPR000772">
    <property type="entry name" value="Ricin_B_lectin"/>
</dbReference>
<dbReference type="Pfam" id="PF14200">
    <property type="entry name" value="RicinB_lectin_2"/>
    <property type="match status" value="3"/>
</dbReference>
<dbReference type="PANTHER" id="PTHR31151:SF0">
    <property type="entry name" value="PROLINE-TRNA LIGASE (DUF1680)"/>
    <property type="match status" value="1"/>
</dbReference>
<reference evidence="3 4" key="1">
    <citation type="submission" date="2021-01" db="EMBL/GenBank/DDBJ databases">
        <title>Actinoplanes sp. nov. LDG1-06 isolated from lichen.</title>
        <authorList>
            <person name="Saeng-In P."/>
            <person name="Phongsopitanun W."/>
            <person name="Kanchanasin P."/>
            <person name="Yuki M."/>
            <person name="Kudo T."/>
            <person name="Ohkuma M."/>
            <person name="Tanasupawat S."/>
        </authorList>
    </citation>
    <scope>NUCLEOTIDE SEQUENCE [LARGE SCALE GENOMIC DNA]</scope>
    <source>
        <strain evidence="3 4">LDG1-06</strain>
    </source>
</reference>
<dbReference type="InterPro" id="IPR006311">
    <property type="entry name" value="TAT_signal"/>
</dbReference>
<evidence type="ECO:0000256" key="1">
    <source>
        <dbReference type="SAM" id="SignalP"/>
    </source>
</evidence>
<dbReference type="InterPro" id="IPR049046">
    <property type="entry name" value="Beta-AFase-like_GH127_middle"/>
</dbReference>
<dbReference type="InterPro" id="IPR008928">
    <property type="entry name" value="6-hairpin_glycosidase_sf"/>
</dbReference>
<dbReference type="RefSeq" id="WP_203380687.1">
    <property type="nucleotide sequence ID" value="NZ_JAENHP010000016.1"/>
</dbReference>